<evidence type="ECO:0000256" key="3">
    <source>
        <dbReference type="PROSITE-ProRule" id="PRU00284"/>
    </source>
</evidence>
<dbReference type="Gene3D" id="1.20.120.1530">
    <property type="match status" value="2"/>
</dbReference>
<evidence type="ECO:0000256" key="2">
    <source>
        <dbReference type="ARBA" id="ARBA00029447"/>
    </source>
</evidence>
<dbReference type="PROSITE" id="PS50111">
    <property type="entry name" value="CHEMOTAXIS_TRANSDUC_2"/>
    <property type="match status" value="1"/>
</dbReference>
<dbReference type="Pfam" id="PF00015">
    <property type="entry name" value="MCPsignal"/>
    <property type="match status" value="1"/>
</dbReference>
<dbReference type="InterPro" id="IPR004089">
    <property type="entry name" value="MCPsignal_dom"/>
</dbReference>
<evidence type="ECO:0000256" key="5">
    <source>
        <dbReference type="SAM" id="Phobius"/>
    </source>
</evidence>
<dbReference type="RefSeq" id="WP_186840931.1">
    <property type="nucleotide sequence ID" value="NZ_WJBC01000001.1"/>
</dbReference>
<keyword evidence="5" id="KW-0472">Membrane</keyword>
<feature type="compositionally biased region" description="Polar residues" evidence="4">
    <location>
        <begin position="779"/>
        <end position="789"/>
    </location>
</feature>
<sequence>MMKSKSFVSKLLLTIGLPVAVVLIAAISVSLYVVNQTVSDGSELASVQNSMLLIFGIGLVITVLVIVFAAKGISHKIAHLAEMTGRLARGDIDVALNPEAQNAGDQLDELSIGLFAIAENIKYQSQAARKMADGDLAVEILPISDKDLLGNSLVSIRNSASRFKNDTAMLVDLAKKGIFDKSDEAKDLPGDFRTAILSANEVMKIIVDKIEWYEAILDAIPFPVHVIDNDMNWVFLNKTFADLMIANGVVKNRDEACGMPCGSANASICNSEACGIRRLVDQGLTDSYFEWVGRHNKQDTAYLTNKKGEKIGYVEIVTDLTSIISVSNYTNQEVKRLAHNLVKLAKGDLDFDMNIQAAGEYTAEVCAQFTEIGRDLELVKRSIGHLIDDAALITNAAIAGKLEERADETKFEGSWKTLIGDMNNILVEVAKPIREVAEVMDAISNGNLRVSVNGDYAGEFDELKHSVNNTANGLKIIVGEISDVTGKIGDGNLNIENVQSFGGDFIDISNALNTIIDSLNELLGEINEAAIQVNAGATQVADGSQSLAQGSTEQASSIQELTASITEIADQTKNNATDANKAQELSTNVKENAAIGNAQMTDMQNAMVEINQSSEDISKIIKVIDDIAFQTNILALNAAVEAARAGQHGKGFAVVAEEVRTLAARSAEAAKETTLMIEGSINKVQQGTKIADQTASALTDIVDGIAKVTDLVVNIAKASNEQATGISQVNTGIEQVAMVVQNNSATAEESAAASEELTGQAELLRETIGQFKLRKAGAKSTSRKSTTPAASKPERSAGHAQPQIILDGFDMDASDKY</sequence>
<feature type="domain" description="HAMP" evidence="7">
    <location>
        <begin position="429"/>
        <end position="479"/>
    </location>
</feature>
<dbReference type="Gene3D" id="6.10.340.10">
    <property type="match status" value="1"/>
</dbReference>
<dbReference type="PRINTS" id="PR00260">
    <property type="entry name" value="CHEMTRNSDUCR"/>
</dbReference>
<reference evidence="8 9" key="1">
    <citation type="journal article" date="2020" name="mSystems">
        <title>Defining Genomic and Predicted Metabolic Features of the Acetobacterium Genus.</title>
        <authorList>
            <person name="Ross D.E."/>
            <person name="Marshall C.W."/>
            <person name="Gulliver D."/>
            <person name="May H.D."/>
            <person name="Norman R.S."/>
        </authorList>
    </citation>
    <scope>NUCLEOTIDE SEQUENCE [LARGE SCALE GENOMIC DNA]</scope>
    <source>
        <strain evidence="8 9">DSM 8238</strain>
    </source>
</reference>
<comment type="similarity">
    <text evidence="2">Belongs to the methyl-accepting chemotaxis (MCP) protein family.</text>
</comment>
<dbReference type="InterPro" id="IPR004090">
    <property type="entry name" value="Chemotax_Me-accpt_rcpt"/>
</dbReference>
<gene>
    <name evidence="8" type="ORF">GH808_00955</name>
</gene>
<feature type="transmembrane region" description="Helical" evidence="5">
    <location>
        <begin position="52"/>
        <end position="70"/>
    </location>
</feature>
<dbReference type="InterPro" id="IPR003660">
    <property type="entry name" value="HAMP_dom"/>
</dbReference>
<evidence type="ECO:0000256" key="1">
    <source>
        <dbReference type="ARBA" id="ARBA00022500"/>
    </source>
</evidence>
<keyword evidence="3" id="KW-0807">Transducer</keyword>
<dbReference type="Pfam" id="PF18947">
    <property type="entry name" value="HAMP_2"/>
    <property type="match status" value="1"/>
</dbReference>
<dbReference type="SMART" id="SM00304">
    <property type="entry name" value="HAMP"/>
    <property type="match status" value="1"/>
</dbReference>
<dbReference type="CDD" id="cd06225">
    <property type="entry name" value="HAMP"/>
    <property type="match status" value="1"/>
</dbReference>
<keyword evidence="5" id="KW-1133">Transmembrane helix</keyword>
<evidence type="ECO:0000259" key="7">
    <source>
        <dbReference type="PROSITE" id="PS50885"/>
    </source>
</evidence>
<dbReference type="SUPFAM" id="SSF55785">
    <property type="entry name" value="PYP-like sensor domain (PAS domain)"/>
    <property type="match status" value="1"/>
</dbReference>
<feature type="domain" description="Methyl-accepting transducer" evidence="6">
    <location>
        <begin position="529"/>
        <end position="758"/>
    </location>
</feature>
<name>A0ABR6WR79_9FIRM</name>
<dbReference type="SUPFAM" id="SSF58104">
    <property type="entry name" value="Methyl-accepting chemotaxis protein (MCP) signaling domain"/>
    <property type="match status" value="1"/>
</dbReference>
<keyword evidence="5" id="KW-0812">Transmembrane</keyword>
<dbReference type="PROSITE" id="PS50885">
    <property type="entry name" value="HAMP"/>
    <property type="match status" value="1"/>
</dbReference>
<dbReference type="PANTHER" id="PTHR43531:SF11">
    <property type="entry name" value="METHYL-ACCEPTING CHEMOTAXIS PROTEIN 3"/>
    <property type="match status" value="1"/>
</dbReference>
<proteinExistence type="inferred from homology"/>
<organism evidence="8 9">
    <name type="scientific">Acetobacterium fimetarium</name>
    <dbReference type="NCBI Taxonomy" id="52691"/>
    <lineage>
        <taxon>Bacteria</taxon>
        <taxon>Bacillati</taxon>
        <taxon>Bacillota</taxon>
        <taxon>Clostridia</taxon>
        <taxon>Eubacteriales</taxon>
        <taxon>Eubacteriaceae</taxon>
        <taxon>Acetobacterium</taxon>
    </lineage>
</organism>
<evidence type="ECO:0000256" key="4">
    <source>
        <dbReference type="SAM" id="MobiDB-lite"/>
    </source>
</evidence>
<dbReference type="EMBL" id="WJBC01000001">
    <property type="protein sequence ID" value="MBC3803012.1"/>
    <property type="molecule type" value="Genomic_DNA"/>
</dbReference>
<dbReference type="InterPro" id="IPR035965">
    <property type="entry name" value="PAS-like_dom_sf"/>
</dbReference>
<dbReference type="SMART" id="SM00283">
    <property type="entry name" value="MA"/>
    <property type="match status" value="1"/>
</dbReference>
<dbReference type="PANTHER" id="PTHR43531">
    <property type="entry name" value="PROTEIN ICFG"/>
    <property type="match status" value="1"/>
</dbReference>
<dbReference type="CDD" id="cd11386">
    <property type="entry name" value="MCP_signal"/>
    <property type="match status" value="1"/>
</dbReference>
<dbReference type="Proteomes" id="UP000603234">
    <property type="component" value="Unassembled WGS sequence"/>
</dbReference>
<dbReference type="InterPro" id="IPR051310">
    <property type="entry name" value="MCP_chemotaxis"/>
</dbReference>
<evidence type="ECO:0000313" key="8">
    <source>
        <dbReference type="EMBL" id="MBC3803012.1"/>
    </source>
</evidence>
<protein>
    <submittedName>
        <fullName evidence="8">Methyl-accepting chemotaxis protein</fullName>
    </submittedName>
</protein>
<dbReference type="Gene3D" id="1.10.287.950">
    <property type="entry name" value="Methyl-accepting chemotaxis protein"/>
    <property type="match status" value="1"/>
</dbReference>
<keyword evidence="9" id="KW-1185">Reference proteome</keyword>
<dbReference type="SUPFAM" id="SSF158472">
    <property type="entry name" value="HAMP domain-like"/>
    <property type="match status" value="1"/>
</dbReference>
<feature type="transmembrane region" description="Helical" evidence="5">
    <location>
        <begin position="12"/>
        <end position="32"/>
    </location>
</feature>
<accession>A0ABR6WR79</accession>
<evidence type="ECO:0000313" key="9">
    <source>
        <dbReference type="Proteomes" id="UP000603234"/>
    </source>
</evidence>
<evidence type="ECO:0000259" key="6">
    <source>
        <dbReference type="PROSITE" id="PS50111"/>
    </source>
</evidence>
<comment type="caution">
    <text evidence="8">The sequence shown here is derived from an EMBL/GenBank/DDBJ whole genome shotgun (WGS) entry which is preliminary data.</text>
</comment>
<keyword evidence="1" id="KW-0145">Chemotaxis</keyword>
<feature type="region of interest" description="Disordered" evidence="4">
    <location>
        <begin position="774"/>
        <end position="817"/>
    </location>
</feature>